<dbReference type="InterPro" id="IPR009081">
    <property type="entry name" value="PP-bd_ACP"/>
</dbReference>
<protein>
    <submittedName>
        <fullName evidence="4">Phosphotransferase</fullName>
    </submittedName>
</protein>
<dbReference type="Pfam" id="PF00550">
    <property type="entry name" value="PP-binding"/>
    <property type="match status" value="1"/>
</dbReference>
<proteinExistence type="predicted"/>
<reference evidence="5" key="1">
    <citation type="journal article" date="2019" name="Int. J. Syst. Evol. Microbiol.">
        <title>The Global Catalogue of Microorganisms (GCM) 10K type strain sequencing project: providing services to taxonomists for standard genome sequencing and annotation.</title>
        <authorList>
            <consortium name="The Broad Institute Genomics Platform"/>
            <consortium name="The Broad Institute Genome Sequencing Center for Infectious Disease"/>
            <person name="Wu L."/>
            <person name="Ma J."/>
        </authorList>
    </citation>
    <scope>NUCLEOTIDE SEQUENCE [LARGE SCALE GENOMIC DNA]</scope>
    <source>
        <strain evidence="5">CGMCC 4.1437</strain>
    </source>
</reference>
<evidence type="ECO:0000313" key="4">
    <source>
        <dbReference type="EMBL" id="MFC5665974.1"/>
    </source>
</evidence>
<feature type="domain" description="Carrier" evidence="3">
    <location>
        <begin position="298"/>
        <end position="372"/>
    </location>
</feature>
<dbReference type="SUPFAM" id="SSF56112">
    <property type="entry name" value="Protein kinase-like (PK-like)"/>
    <property type="match status" value="1"/>
</dbReference>
<accession>A0ABW0XAC8</accession>
<dbReference type="Gene3D" id="1.10.1200.10">
    <property type="entry name" value="ACP-like"/>
    <property type="match status" value="1"/>
</dbReference>
<dbReference type="InterPro" id="IPR011009">
    <property type="entry name" value="Kinase-like_dom_sf"/>
</dbReference>
<keyword evidence="2" id="KW-0597">Phosphoprotein</keyword>
<dbReference type="RefSeq" id="WP_380227646.1">
    <property type="nucleotide sequence ID" value="NZ_JBHSOF010000034.1"/>
</dbReference>
<dbReference type="Gene3D" id="3.30.200.20">
    <property type="entry name" value="Phosphorylase Kinase, domain 1"/>
    <property type="match status" value="1"/>
</dbReference>
<dbReference type="PROSITE" id="PS50075">
    <property type="entry name" value="CARRIER"/>
    <property type="match status" value="1"/>
</dbReference>
<dbReference type="Gene3D" id="3.90.1200.10">
    <property type="match status" value="1"/>
</dbReference>
<organism evidence="4 5">
    <name type="scientific">Kitasatospora misakiensis</name>
    <dbReference type="NCBI Taxonomy" id="67330"/>
    <lineage>
        <taxon>Bacteria</taxon>
        <taxon>Bacillati</taxon>
        <taxon>Actinomycetota</taxon>
        <taxon>Actinomycetes</taxon>
        <taxon>Kitasatosporales</taxon>
        <taxon>Streptomycetaceae</taxon>
        <taxon>Kitasatospora</taxon>
    </lineage>
</organism>
<comment type="caution">
    <text evidence="4">The sequence shown here is derived from an EMBL/GenBank/DDBJ whole genome shotgun (WGS) entry which is preliminary data.</text>
</comment>
<dbReference type="SUPFAM" id="SSF47336">
    <property type="entry name" value="ACP-like"/>
    <property type="match status" value="1"/>
</dbReference>
<name>A0ABW0XAC8_9ACTN</name>
<dbReference type="Pfam" id="PF01636">
    <property type="entry name" value="APH"/>
    <property type="match status" value="1"/>
</dbReference>
<dbReference type="InterPro" id="IPR002575">
    <property type="entry name" value="Aminoglycoside_PTrfase"/>
</dbReference>
<dbReference type="Proteomes" id="UP001595975">
    <property type="component" value="Unassembled WGS sequence"/>
</dbReference>
<dbReference type="PROSITE" id="PS00012">
    <property type="entry name" value="PHOSPHOPANTETHEINE"/>
    <property type="match status" value="1"/>
</dbReference>
<evidence type="ECO:0000256" key="2">
    <source>
        <dbReference type="ARBA" id="ARBA00022553"/>
    </source>
</evidence>
<gene>
    <name evidence="4" type="ORF">ACFP3U_23725</name>
</gene>
<evidence type="ECO:0000259" key="3">
    <source>
        <dbReference type="PROSITE" id="PS50075"/>
    </source>
</evidence>
<dbReference type="InterPro" id="IPR006162">
    <property type="entry name" value="Ppantetheine_attach_site"/>
</dbReference>
<dbReference type="EMBL" id="JBHSOF010000034">
    <property type="protein sequence ID" value="MFC5665974.1"/>
    <property type="molecule type" value="Genomic_DNA"/>
</dbReference>
<dbReference type="InterPro" id="IPR036736">
    <property type="entry name" value="ACP-like_sf"/>
</dbReference>
<keyword evidence="1" id="KW-0596">Phosphopantetheine</keyword>
<keyword evidence="5" id="KW-1185">Reference proteome</keyword>
<evidence type="ECO:0000313" key="5">
    <source>
        <dbReference type="Proteomes" id="UP001595975"/>
    </source>
</evidence>
<sequence>MSTAIHEAIASIPLFADAHGLKVEAQTGVRSLNNSIWVVSTGGSAQRYAVRLADPASAAHLGIDRVEEAAAARAAASAGLSPELLYHDASTGTMVTPWIEDARAPERAELNDPAMLRRLGELVRRLHSISALPGLPDRPGGAVFRRIRHLVDDARRSGLELPPWTGDALRRLADVEAASAERAVVALSHNDLWENNILAAGKQLYLVDWEFAGLGDGLYDLATLSMAGGLDARADALLLDAYGLDAHGLDGAQAVAELESAKWTVRFFEATWSLVMHGLKGPHDSGFDYAGHASYMFSTLTEPESEYLRLWASVLQTPIGPDDDLVAAGVDSLRATTLLARIAEEYGVELELWDLLDAGTPRRVQEIVRERGGHAAGGSDRTEDPR</sequence>
<evidence type="ECO:0000256" key="1">
    <source>
        <dbReference type="ARBA" id="ARBA00022450"/>
    </source>
</evidence>
<dbReference type="CDD" id="cd05151">
    <property type="entry name" value="ChoK-like"/>
    <property type="match status" value="1"/>
</dbReference>